<feature type="compositionally biased region" description="Polar residues" evidence="1">
    <location>
        <begin position="1"/>
        <end position="11"/>
    </location>
</feature>
<comment type="caution">
    <text evidence="2">The sequence shown here is derived from an EMBL/GenBank/DDBJ whole genome shotgun (WGS) entry which is preliminary data.</text>
</comment>
<sequence>MDISQAPQYTTEGKFPHGKEPEPFKDEADKTQKVNRKKRKIPDWEDPNTHTHEDIPSGYWEQPFLHDYIHEPIEIELDEASFS</sequence>
<organism evidence="2 3">
    <name type="scientific">Trifolium medium</name>
    <dbReference type="NCBI Taxonomy" id="97028"/>
    <lineage>
        <taxon>Eukaryota</taxon>
        <taxon>Viridiplantae</taxon>
        <taxon>Streptophyta</taxon>
        <taxon>Embryophyta</taxon>
        <taxon>Tracheophyta</taxon>
        <taxon>Spermatophyta</taxon>
        <taxon>Magnoliopsida</taxon>
        <taxon>eudicotyledons</taxon>
        <taxon>Gunneridae</taxon>
        <taxon>Pentapetalae</taxon>
        <taxon>rosids</taxon>
        <taxon>fabids</taxon>
        <taxon>Fabales</taxon>
        <taxon>Fabaceae</taxon>
        <taxon>Papilionoideae</taxon>
        <taxon>50 kb inversion clade</taxon>
        <taxon>NPAAA clade</taxon>
        <taxon>Hologalegina</taxon>
        <taxon>IRL clade</taxon>
        <taxon>Trifolieae</taxon>
        <taxon>Trifolium</taxon>
    </lineage>
</organism>
<dbReference type="EMBL" id="LXQA010068353">
    <property type="protein sequence ID" value="MCI08253.1"/>
    <property type="molecule type" value="Genomic_DNA"/>
</dbReference>
<proteinExistence type="predicted"/>
<evidence type="ECO:0000256" key="1">
    <source>
        <dbReference type="SAM" id="MobiDB-lite"/>
    </source>
</evidence>
<protein>
    <submittedName>
        <fullName evidence="2">Uncharacterized protein</fullName>
    </submittedName>
</protein>
<feature type="compositionally biased region" description="Basic and acidic residues" evidence="1">
    <location>
        <begin position="41"/>
        <end position="55"/>
    </location>
</feature>
<dbReference type="AlphaFoldDB" id="A0A392P836"/>
<reference evidence="2 3" key="1">
    <citation type="journal article" date="2018" name="Front. Plant Sci.">
        <title>Red Clover (Trifolium pratense) and Zigzag Clover (T. medium) - A Picture of Genomic Similarities and Differences.</title>
        <authorList>
            <person name="Dluhosova J."/>
            <person name="Istvanek J."/>
            <person name="Nedelnik J."/>
            <person name="Repkova J."/>
        </authorList>
    </citation>
    <scope>NUCLEOTIDE SEQUENCE [LARGE SCALE GENOMIC DNA]</scope>
    <source>
        <strain evidence="3">cv. 10/8</strain>
        <tissue evidence="2">Leaf</tissue>
    </source>
</reference>
<accession>A0A392P836</accession>
<dbReference type="Proteomes" id="UP000265520">
    <property type="component" value="Unassembled WGS sequence"/>
</dbReference>
<name>A0A392P836_9FABA</name>
<feature type="region of interest" description="Disordered" evidence="1">
    <location>
        <begin position="1"/>
        <end position="57"/>
    </location>
</feature>
<evidence type="ECO:0000313" key="3">
    <source>
        <dbReference type="Proteomes" id="UP000265520"/>
    </source>
</evidence>
<evidence type="ECO:0000313" key="2">
    <source>
        <dbReference type="EMBL" id="MCI08253.1"/>
    </source>
</evidence>
<keyword evidence="3" id="KW-1185">Reference proteome</keyword>
<feature type="compositionally biased region" description="Basic and acidic residues" evidence="1">
    <location>
        <begin position="14"/>
        <end position="32"/>
    </location>
</feature>